<gene>
    <name evidence="1" type="ORF">OVA965_LOCUS13914</name>
    <name evidence="2" type="ORF">TMI583_LOCUS13917</name>
</gene>
<protein>
    <submittedName>
        <fullName evidence="1">Uncharacterized protein</fullName>
    </submittedName>
</protein>
<evidence type="ECO:0000313" key="3">
    <source>
        <dbReference type="Proteomes" id="UP000677228"/>
    </source>
</evidence>
<dbReference type="Proteomes" id="UP000682733">
    <property type="component" value="Unassembled WGS sequence"/>
</dbReference>
<sequence length="220" mass="25686">IMTHELLKSVYITMRVYVEVVKTSSITWSEKDIIRAIQWSFYCYQGNEILSRKAYYYDFISQCEKIRQHISSTIIPNDFIQNVLGYLLNNQKTSYETLLDYLRSTLTSTSSISTSSHCLFEALVSITVKLPAHLEFIFDLLYDMSAHDELCLRIVDSIFKQDISGSYTCLVSMKLEKLITTFEQASYGAYIILKLILKNRQSFKQVNIIKQFKYLSRSNY</sequence>
<dbReference type="EMBL" id="CAJNOK010005908">
    <property type="protein sequence ID" value="CAF0987755.1"/>
    <property type="molecule type" value="Genomic_DNA"/>
</dbReference>
<dbReference type="AlphaFoldDB" id="A0A8S2DVQ5"/>
<dbReference type="EMBL" id="CAJOBA010005915">
    <property type="protein sequence ID" value="CAF3757962.1"/>
    <property type="molecule type" value="Genomic_DNA"/>
</dbReference>
<proteinExistence type="predicted"/>
<evidence type="ECO:0000313" key="2">
    <source>
        <dbReference type="EMBL" id="CAF3757962.1"/>
    </source>
</evidence>
<organism evidence="1 3">
    <name type="scientific">Didymodactylos carnosus</name>
    <dbReference type="NCBI Taxonomy" id="1234261"/>
    <lineage>
        <taxon>Eukaryota</taxon>
        <taxon>Metazoa</taxon>
        <taxon>Spiralia</taxon>
        <taxon>Gnathifera</taxon>
        <taxon>Rotifera</taxon>
        <taxon>Eurotatoria</taxon>
        <taxon>Bdelloidea</taxon>
        <taxon>Philodinida</taxon>
        <taxon>Philodinidae</taxon>
        <taxon>Didymodactylos</taxon>
    </lineage>
</organism>
<comment type="caution">
    <text evidence="1">The sequence shown here is derived from an EMBL/GenBank/DDBJ whole genome shotgun (WGS) entry which is preliminary data.</text>
</comment>
<evidence type="ECO:0000313" key="1">
    <source>
        <dbReference type="EMBL" id="CAF0987755.1"/>
    </source>
</evidence>
<name>A0A8S2DVQ5_9BILA</name>
<accession>A0A8S2DVQ5</accession>
<dbReference type="Proteomes" id="UP000677228">
    <property type="component" value="Unassembled WGS sequence"/>
</dbReference>
<feature type="non-terminal residue" evidence="1">
    <location>
        <position position="1"/>
    </location>
</feature>
<reference evidence="1" key="1">
    <citation type="submission" date="2021-02" db="EMBL/GenBank/DDBJ databases">
        <authorList>
            <person name="Nowell W R."/>
        </authorList>
    </citation>
    <scope>NUCLEOTIDE SEQUENCE</scope>
</reference>